<keyword evidence="1" id="KW-0547">Nucleotide-binding</keyword>
<keyword evidence="2" id="KW-1185">Reference proteome</keyword>
<keyword evidence="1" id="KW-0067">ATP-binding</keyword>
<keyword evidence="1" id="KW-0347">Helicase</keyword>
<protein>
    <submittedName>
        <fullName evidence="1">DEAD-box ATP-dependent RNA helicase 53</fullName>
    </submittedName>
</protein>
<dbReference type="PANTHER" id="PTHR33480">
    <property type="entry name" value="SET DOMAIN-CONTAINING PROTEIN-RELATED"/>
    <property type="match status" value="1"/>
</dbReference>
<sequence length="260" mass="30452">MKYDAVYREILGDNLILEFGRRKYDEKNNDSSPNYRRYVKDRMRELGRFMGVVKQKAPGIRGLVDLFCATKYRLTSDPTNTRVHAPSSKYDTSLLVLKLKQSLLKCCYVYRGMCLDNFETHGLVKSIDMYESRLQKKFKGDCSKLAHKTLEENKWNAEDRLPVASDVKKLHDNLKKEERKFKDALEVNPTEDFYRKLTEVVLCQIIMLNRRRVGEVQFMTLDQYEKALKLGDKEDEEVAGSLSEMEKALVKRLQLIYIIP</sequence>
<evidence type="ECO:0000313" key="2">
    <source>
        <dbReference type="Proteomes" id="UP001219518"/>
    </source>
</evidence>
<dbReference type="GO" id="GO:0004386">
    <property type="term" value="F:helicase activity"/>
    <property type="evidence" value="ECO:0007669"/>
    <property type="project" value="UniProtKB-KW"/>
</dbReference>
<dbReference type="Proteomes" id="UP001219518">
    <property type="component" value="Unassembled WGS sequence"/>
</dbReference>
<dbReference type="AlphaFoldDB" id="A0AAE1LGJ4"/>
<dbReference type="EMBL" id="JAHWGI010000706">
    <property type="protein sequence ID" value="KAK3917272.1"/>
    <property type="molecule type" value="Genomic_DNA"/>
</dbReference>
<accession>A0AAE1LGJ4</accession>
<organism evidence="1 2">
    <name type="scientific">Frankliniella fusca</name>
    <dbReference type="NCBI Taxonomy" id="407009"/>
    <lineage>
        <taxon>Eukaryota</taxon>
        <taxon>Metazoa</taxon>
        <taxon>Ecdysozoa</taxon>
        <taxon>Arthropoda</taxon>
        <taxon>Hexapoda</taxon>
        <taxon>Insecta</taxon>
        <taxon>Pterygota</taxon>
        <taxon>Neoptera</taxon>
        <taxon>Paraneoptera</taxon>
        <taxon>Thysanoptera</taxon>
        <taxon>Terebrantia</taxon>
        <taxon>Thripoidea</taxon>
        <taxon>Thripidae</taxon>
        <taxon>Frankliniella</taxon>
    </lineage>
</organism>
<reference evidence="1" key="2">
    <citation type="journal article" date="2023" name="BMC Genomics">
        <title>Pest status, molecular evolution, and epigenetic factors derived from the genome assembly of Frankliniella fusca, a thysanopteran phytovirus vector.</title>
        <authorList>
            <person name="Catto M.A."/>
            <person name="Labadie P.E."/>
            <person name="Jacobson A.L."/>
            <person name="Kennedy G.G."/>
            <person name="Srinivasan R."/>
            <person name="Hunt B.G."/>
        </authorList>
    </citation>
    <scope>NUCLEOTIDE SEQUENCE</scope>
    <source>
        <strain evidence="1">PL_HMW_Pooled</strain>
    </source>
</reference>
<comment type="caution">
    <text evidence="1">The sequence shown here is derived from an EMBL/GenBank/DDBJ whole genome shotgun (WGS) entry which is preliminary data.</text>
</comment>
<gene>
    <name evidence="1" type="ORF">KUF71_006848</name>
</gene>
<evidence type="ECO:0000313" key="1">
    <source>
        <dbReference type="EMBL" id="KAK3917272.1"/>
    </source>
</evidence>
<keyword evidence="1" id="KW-0378">Hydrolase</keyword>
<reference evidence="1" key="1">
    <citation type="submission" date="2021-07" db="EMBL/GenBank/DDBJ databases">
        <authorList>
            <person name="Catto M.A."/>
            <person name="Jacobson A."/>
            <person name="Kennedy G."/>
            <person name="Labadie P."/>
            <person name="Hunt B.G."/>
            <person name="Srinivasan R."/>
        </authorList>
    </citation>
    <scope>NUCLEOTIDE SEQUENCE</scope>
    <source>
        <strain evidence="1">PL_HMW_Pooled</strain>
        <tissue evidence="1">Head</tissue>
    </source>
</reference>
<name>A0AAE1LGJ4_9NEOP</name>
<proteinExistence type="predicted"/>
<dbReference type="PANTHER" id="PTHR33480:SF1">
    <property type="entry name" value="TYR RECOMBINASE DOMAIN-CONTAINING PROTEIN"/>
    <property type="match status" value="1"/>
</dbReference>